<keyword evidence="1" id="KW-0812">Transmembrane</keyword>
<name>A0A3S4YU00_9FLAO</name>
<keyword evidence="1" id="KW-1133">Transmembrane helix</keyword>
<dbReference type="AlphaFoldDB" id="A0A3S4YU00"/>
<evidence type="ECO:0000313" key="4">
    <source>
        <dbReference type="Proteomes" id="UP000028349"/>
    </source>
</evidence>
<keyword evidence="1" id="KW-0472">Membrane</keyword>
<evidence type="ECO:0000313" key="2">
    <source>
        <dbReference type="EMBL" id="KEY17970.1"/>
    </source>
</evidence>
<accession>A0A3S4YU00</accession>
<evidence type="ECO:0000313" key="3">
    <source>
        <dbReference type="EMBL" id="VEI00412.1"/>
    </source>
</evidence>
<gene>
    <name evidence="2" type="ORF">HY04_05435</name>
    <name evidence="3" type="ORF">NCTC13489_02100</name>
</gene>
<dbReference type="Proteomes" id="UP000270036">
    <property type="component" value="Chromosome"/>
</dbReference>
<proteinExistence type="predicted"/>
<dbReference type="EMBL" id="JPEP01000002">
    <property type="protein sequence ID" value="KEY17970.1"/>
    <property type="molecule type" value="Genomic_DNA"/>
</dbReference>
<reference evidence="3 5" key="2">
    <citation type="submission" date="2018-12" db="EMBL/GenBank/DDBJ databases">
        <authorList>
            <consortium name="Pathogen Informatics"/>
        </authorList>
    </citation>
    <scope>NUCLEOTIDE SEQUENCE [LARGE SCALE GENOMIC DNA]</scope>
    <source>
        <strain evidence="3 5">NCTC13489</strain>
    </source>
</reference>
<dbReference type="RefSeq" id="WP_034717935.1">
    <property type="nucleotide sequence ID" value="NZ_FOIX01000001.1"/>
</dbReference>
<evidence type="ECO:0000256" key="1">
    <source>
        <dbReference type="SAM" id="Phobius"/>
    </source>
</evidence>
<dbReference type="Proteomes" id="UP000028349">
    <property type="component" value="Unassembled WGS sequence"/>
</dbReference>
<evidence type="ECO:0000313" key="5">
    <source>
        <dbReference type="Proteomes" id="UP000270036"/>
    </source>
</evidence>
<keyword evidence="4" id="KW-1185">Reference proteome</keyword>
<sequence>MNTKIAQSLVIGFLFSLLVGYATANYIYYVGTDRISIEMYKKFKKESSEDVRVTAGTSTRIELNTGAILSGFLGGFGLGYLLLSRREEELKSKELK</sequence>
<reference evidence="2 4" key="1">
    <citation type="submission" date="2014-07" db="EMBL/GenBank/DDBJ databases">
        <authorList>
            <person name="Pisani N.G."/>
            <person name="Newman J.D."/>
        </authorList>
    </citation>
    <scope>NUCLEOTIDE SEQUENCE [LARGE SCALE GENOMIC DNA]</scope>
    <source>
        <strain evidence="2 4">LMG 24720</strain>
    </source>
</reference>
<protein>
    <submittedName>
        <fullName evidence="3">Uncharacterized protein</fullName>
    </submittedName>
</protein>
<feature type="transmembrane region" description="Helical" evidence="1">
    <location>
        <begin position="63"/>
        <end position="83"/>
    </location>
</feature>
<dbReference type="EMBL" id="LR134441">
    <property type="protein sequence ID" value="VEI00412.1"/>
    <property type="molecule type" value="Genomic_DNA"/>
</dbReference>
<organism evidence="3 5">
    <name type="scientific">Kaistella antarctica</name>
    <dbReference type="NCBI Taxonomy" id="266748"/>
    <lineage>
        <taxon>Bacteria</taxon>
        <taxon>Pseudomonadati</taxon>
        <taxon>Bacteroidota</taxon>
        <taxon>Flavobacteriia</taxon>
        <taxon>Flavobacteriales</taxon>
        <taxon>Weeksellaceae</taxon>
        <taxon>Chryseobacterium group</taxon>
        <taxon>Kaistella</taxon>
    </lineage>
</organism>
<dbReference type="KEGG" id="cant:NCTC13489_02100"/>